<dbReference type="PANTHER" id="PTHR11851">
    <property type="entry name" value="METALLOPROTEASE"/>
    <property type="match status" value="1"/>
</dbReference>
<dbReference type="GO" id="GO:0046872">
    <property type="term" value="F:metal ion binding"/>
    <property type="evidence" value="ECO:0007669"/>
    <property type="project" value="InterPro"/>
</dbReference>
<dbReference type="Gene3D" id="3.30.830.10">
    <property type="entry name" value="Metalloenzyme, LuxS/M16 peptidase-like"/>
    <property type="match status" value="2"/>
</dbReference>
<dbReference type="Pfam" id="PF05193">
    <property type="entry name" value="Peptidase_M16_C"/>
    <property type="match status" value="1"/>
</dbReference>
<organism evidence="2">
    <name type="scientific">marine metagenome</name>
    <dbReference type="NCBI Taxonomy" id="408172"/>
    <lineage>
        <taxon>unclassified sequences</taxon>
        <taxon>metagenomes</taxon>
        <taxon>ecological metagenomes</taxon>
    </lineage>
</organism>
<feature type="domain" description="Peptidase M16 C-terminal" evidence="1">
    <location>
        <begin position="200"/>
        <end position="383"/>
    </location>
</feature>
<dbReference type="EMBL" id="UINC01001324">
    <property type="protein sequence ID" value="SUZ77634.1"/>
    <property type="molecule type" value="Genomic_DNA"/>
</dbReference>
<sequence length="698" mass="78686">MKNIFLNITLLTFSISLFAQLDRSIPEPDPAPQINFEEPISFEMKNGLKVMLIENHKLPRVSINLLIDNPPIFEGDLNGIGYLTGGIMGKGNAFQDKDSVNEEIDFMGARMSFSSQSGFASSLSRYFERTITMFSQSALNPSFTEEEFNQEKNILLDNIKNNEKNTVSIARRVENVLAYGLDHPYGEFTTKESMEKIELKNTIEFYESYFKPNNAYLVIIGDINVNKTKNLVKKLFGKWKNDSKLDSKFSKGSINEIKDPDSIEDISINIIDMPNSANSEITFQNLIDLKMSDKDYYSALIANRILGAGPESRLFNNIREDKGYAYGAYSSIGDDKYSKAKFRATTSTRFQVTDSALIEIIKEVKKIRTIPVSGEELKNAKAKYLGEFVLAMERPSTIANYAINIEMNDLNPSYYKTFLSNINKVSIKDVQNAANKYFKLNNTQLVVTGKGSEIIEKLENITIDNSKVTVKFYDKKGSLTQKPQEAETPKGITAKSILQNYLNAIGGVEKLKSIESLVLKYKGEVMGASIVSEEKRLEKKFTNSTSMNGNLMMKMVVTEDKAFIKQGPNKMDLPENFHNDLKNSLGIFAELSLIDNPSVKFVGKETFEETEVYAIEINGEMMSNKFLYDVNSGLKIKEISTTNMGGQPQTEESIIGNYKDYNGILLPTERSQSMGPQSIEMKLIDVLFNEKFNDDDFD</sequence>
<reference evidence="2" key="1">
    <citation type="submission" date="2018-05" db="EMBL/GenBank/DDBJ databases">
        <authorList>
            <person name="Lanie J.A."/>
            <person name="Ng W.-L."/>
            <person name="Kazmierczak K.M."/>
            <person name="Andrzejewski T.M."/>
            <person name="Davidsen T.M."/>
            <person name="Wayne K.J."/>
            <person name="Tettelin H."/>
            <person name="Glass J.I."/>
            <person name="Rusch D."/>
            <person name="Podicherti R."/>
            <person name="Tsui H.-C.T."/>
            <person name="Winkler M.E."/>
        </authorList>
    </citation>
    <scope>NUCLEOTIDE SEQUENCE</scope>
</reference>
<dbReference type="AlphaFoldDB" id="A0A381QFG1"/>
<evidence type="ECO:0000259" key="1">
    <source>
        <dbReference type="Pfam" id="PF05193"/>
    </source>
</evidence>
<proteinExistence type="predicted"/>
<dbReference type="InterPro" id="IPR011249">
    <property type="entry name" value="Metalloenz_LuxS/M16"/>
</dbReference>
<protein>
    <recommendedName>
        <fullName evidence="1">Peptidase M16 C-terminal domain-containing protein</fullName>
    </recommendedName>
</protein>
<dbReference type="InterPro" id="IPR050361">
    <property type="entry name" value="MPP/UQCRC_Complex"/>
</dbReference>
<dbReference type="InterPro" id="IPR007863">
    <property type="entry name" value="Peptidase_M16_C"/>
</dbReference>
<gene>
    <name evidence="2" type="ORF">METZ01_LOCUS30488</name>
</gene>
<evidence type="ECO:0000313" key="2">
    <source>
        <dbReference type="EMBL" id="SUZ77634.1"/>
    </source>
</evidence>
<dbReference type="PANTHER" id="PTHR11851:SF224">
    <property type="entry name" value="PROCESSING PROTEASE"/>
    <property type="match status" value="1"/>
</dbReference>
<name>A0A381QFG1_9ZZZZ</name>
<dbReference type="SUPFAM" id="SSF63411">
    <property type="entry name" value="LuxS/MPP-like metallohydrolase"/>
    <property type="match status" value="2"/>
</dbReference>
<accession>A0A381QFG1</accession>